<sequence>MYVYEKIREEEMDRAVLKTHSFQFARAIIDQIPRLLQSERDRSHSVHHRCRGIVLTGADKMHLSSLDSHPPRALVTSPRLNTKDKNVKYNNRI</sequence>
<evidence type="ECO:0000256" key="1">
    <source>
        <dbReference type="SAM" id="MobiDB-lite"/>
    </source>
</evidence>
<keyword evidence="3" id="KW-1185">Reference proteome</keyword>
<proteinExistence type="predicted"/>
<dbReference type="Proteomes" id="UP001430953">
    <property type="component" value="Unassembled WGS sequence"/>
</dbReference>
<evidence type="ECO:0000313" key="3">
    <source>
        <dbReference type="Proteomes" id="UP001430953"/>
    </source>
</evidence>
<dbReference type="EMBL" id="JADYXP020000017">
    <property type="protein sequence ID" value="KAL0106872.1"/>
    <property type="molecule type" value="Genomic_DNA"/>
</dbReference>
<evidence type="ECO:0000313" key="2">
    <source>
        <dbReference type="EMBL" id="KAL0106872.1"/>
    </source>
</evidence>
<comment type="caution">
    <text evidence="2">The sequence shown here is derived from an EMBL/GenBank/DDBJ whole genome shotgun (WGS) entry which is preliminary data.</text>
</comment>
<organism evidence="2 3">
    <name type="scientific">Cardiocondyla obscurior</name>
    <dbReference type="NCBI Taxonomy" id="286306"/>
    <lineage>
        <taxon>Eukaryota</taxon>
        <taxon>Metazoa</taxon>
        <taxon>Ecdysozoa</taxon>
        <taxon>Arthropoda</taxon>
        <taxon>Hexapoda</taxon>
        <taxon>Insecta</taxon>
        <taxon>Pterygota</taxon>
        <taxon>Neoptera</taxon>
        <taxon>Endopterygota</taxon>
        <taxon>Hymenoptera</taxon>
        <taxon>Apocrita</taxon>
        <taxon>Aculeata</taxon>
        <taxon>Formicoidea</taxon>
        <taxon>Formicidae</taxon>
        <taxon>Myrmicinae</taxon>
        <taxon>Cardiocondyla</taxon>
    </lineage>
</organism>
<protein>
    <submittedName>
        <fullName evidence="2">Uncharacterized protein</fullName>
    </submittedName>
</protein>
<name>A0AAW2EZ05_9HYME</name>
<feature type="region of interest" description="Disordered" evidence="1">
    <location>
        <begin position="63"/>
        <end position="93"/>
    </location>
</feature>
<reference evidence="2 3" key="1">
    <citation type="submission" date="2023-03" db="EMBL/GenBank/DDBJ databases">
        <title>High recombination rates correlate with genetic variation in Cardiocondyla obscurior ants.</title>
        <authorList>
            <person name="Errbii M."/>
        </authorList>
    </citation>
    <scope>NUCLEOTIDE SEQUENCE [LARGE SCALE GENOMIC DNA]</scope>
    <source>
        <strain evidence="2">Alpha-2009</strain>
        <tissue evidence="2">Whole body</tissue>
    </source>
</reference>
<gene>
    <name evidence="2" type="ORF">PUN28_015419</name>
</gene>
<dbReference type="AlphaFoldDB" id="A0AAW2EZ05"/>
<accession>A0AAW2EZ05</accession>